<accession>A0A1X9NGF8</accession>
<evidence type="ECO:0000313" key="2">
    <source>
        <dbReference type="Proteomes" id="UP000193450"/>
    </source>
</evidence>
<keyword evidence="2" id="KW-1185">Reference proteome</keyword>
<dbReference type="AlphaFoldDB" id="A0A1X9NGF8"/>
<dbReference type="STRING" id="716816.BST96_10930"/>
<reference evidence="1 2" key="1">
    <citation type="submission" date="2016-11" db="EMBL/GenBank/DDBJ databases">
        <title>Trade-off between light-utilization and light-protection in marine flavobacteria.</title>
        <authorList>
            <person name="Kumagai Y."/>
        </authorList>
    </citation>
    <scope>NUCLEOTIDE SEQUENCE [LARGE SCALE GENOMIC DNA]</scope>
    <source>
        <strain evidence="1 2">NBRC 107125</strain>
    </source>
</reference>
<name>A0A1X9NGF8_9GAMM</name>
<sequence length="149" mass="16322">MIRLNDANFLMLLELTQIVLPAENAKLKQAVVAMHKGSLTTKSSLKKAVTDLSAVVARLDQQLTATAYSDQQTKAVRARLLTQSAKGQYRDFAAAEQAFLAIESITIALNQDADLEKQLNSLYDTLENEDGFSPQTFKSVAAKVKSAFK</sequence>
<evidence type="ECO:0000313" key="1">
    <source>
        <dbReference type="EMBL" id="ARN74589.1"/>
    </source>
</evidence>
<protein>
    <submittedName>
        <fullName evidence="1">Uncharacterized protein</fullName>
    </submittedName>
</protein>
<dbReference type="EMBL" id="CP019343">
    <property type="protein sequence ID" value="ARN74589.1"/>
    <property type="molecule type" value="Genomic_DNA"/>
</dbReference>
<proteinExistence type="predicted"/>
<dbReference type="Proteomes" id="UP000193450">
    <property type="component" value="Chromosome"/>
</dbReference>
<gene>
    <name evidence="1" type="ORF">BST96_10930</name>
</gene>
<organism evidence="1 2">
    <name type="scientific">Oceanicoccus sagamiensis</name>
    <dbReference type="NCBI Taxonomy" id="716816"/>
    <lineage>
        <taxon>Bacteria</taxon>
        <taxon>Pseudomonadati</taxon>
        <taxon>Pseudomonadota</taxon>
        <taxon>Gammaproteobacteria</taxon>
        <taxon>Cellvibrionales</taxon>
        <taxon>Spongiibacteraceae</taxon>
        <taxon>Oceanicoccus</taxon>
    </lineage>
</organism>
<dbReference type="KEGG" id="osg:BST96_10930"/>
<dbReference type="RefSeq" id="WP_085758736.1">
    <property type="nucleotide sequence ID" value="NZ_CP019343.1"/>
</dbReference>